<dbReference type="AlphaFoldDB" id="G0MMD4"/>
<keyword evidence="3" id="KW-1185">Reference proteome</keyword>
<protein>
    <submittedName>
        <fullName evidence="2">Uncharacterized protein</fullName>
    </submittedName>
</protein>
<feature type="region of interest" description="Disordered" evidence="1">
    <location>
        <begin position="215"/>
        <end position="258"/>
    </location>
</feature>
<organism evidence="3">
    <name type="scientific">Caenorhabditis brenneri</name>
    <name type="common">Nematode worm</name>
    <dbReference type="NCBI Taxonomy" id="135651"/>
    <lineage>
        <taxon>Eukaryota</taxon>
        <taxon>Metazoa</taxon>
        <taxon>Ecdysozoa</taxon>
        <taxon>Nematoda</taxon>
        <taxon>Chromadorea</taxon>
        <taxon>Rhabditida</taxon>
        <taxon>Rhabditina</taxon>
        <taxon>Rhabditomorpha</taxon>
        <taxon>Rhabditoidea</taxon>
        <taxon>Rhabditidae</taxon>
        <taxon>Peloderinae</taxon>
        <taxon>Caenorhabditis</taxon>
    </lineage>
</organism>
<dbReference type="Proteomes" id="UP000008068">
    <property type="component" value="Unassembled WGS sequence"/>
</dbReference>
<dbReference type="InParanoid" id="G0MMD4"/>
<reference evidence="3" key="1">
    <citation type="submission" date="2011-07" db="EMBL/GenBank/DDBJ databases">
        <authorList>
            <consortium name="Caenorhabditis brenneri Sequencing and Analysis Consortium"/>
            <person name="Wilson R.K."/>
        </authorList>
    </citation>
    <scope>NUCLEOTIDE SEQUENCE [LARGE SCALE GENOMIC DNA]</scope>
    <source>
        <strain evidence="3">PB2801</strain>
    </source>
</reference>
<evidence type="ECO:0000313" key="2">
    <source>
        <dbReference type="EMBL" id="EGT37418.1"/>
    </source>
</evidence>
<feature type="compositionally biased region" description="Basic and acidic residues" evidence="1">
    <location>
        <begin position="173"/>
        <end position="200"/>
    </location>
</feature>
<feature type="compositionally biased region" description="Basic and acidic residues" evidence="1">
    <location>
        <begin position="221"/>
        <end position="240"/>
    </location>
</feature>
<feature type="compositionally biased region" description="Polar residues" evidence="1">
    <location>
        <begin position="47"/>
        <end position="56"/>
    </location>
</feature>
<feature type="region of interest" description="Disordered" evidence="1">
    <location>
        <begin position="1"/>
        <end position="200"/>
    </location>
</feature>
<feature type="compositionally biased region" description="Polar residues" evidence="1">
    <location>
        <begin position="23"/>
        <end position="38"/>
    </location>
</feature>
<dbReference type="HOGENOM" id="CLU_1078595_0_0_1"/>
<evidence type="ECO:0000313" key="3">
    <source>
        <dbReference type="Proteomes" id="UP000008068"/>
    </source>
</evidence>
<sequence length="258" mass="30231">MNQSNWYSQQQPYPGYEEQELENSQPSNQSLAYQTQPTAGHHFYSSKPAQVNNQHYFNRHEPQISTGTVNHHHITPKPGKTRDQRLAAAKQRYRQIPRDTPAPSQPWNSNSDPSLVGYQPSYAENGYGGYSSTPGSTGFMPHQYSSNHPLPSEHQVPPTPQPSASPAPSSQENDLRNERRRQMERQRRQKDNEILARAEYSRDPILLEQAEMIRAKRKRKEDRAQMRYKMMSDDKKEELRQRKRMQQRMRDLKKMQEE</sequence>
<feature type="compositionally biased region" description="Basic and acidic residues" evidence="1">
    <location>
        <begin position="248"/>
        <end position="258"/>
    </location>
</feature>
<accession>G0MMD4</accession>
<gene>
    <name evidence="2" type="ORF">CAEBREN_17023</name>
</gene>
<dbReference type="EMBL" id="GL379802">
    <property type="protein sequence ID" value="EGT37418.1"/>
    <property type="molecule type" value="Genomic_DNA"/>
</dbReference>
<name>G0MMD4_CAEBE</name>
<proteinExistence type="predicted"/>
<evidence type="ECO:0000256" key="1">
    <source>
        <dbReference type="SAM" id="MobiDB-lite"/>
    </source>
</evidence>